<feature type="domain" description="Subtilisin-like protease fibronectin type-III" evidence="2">
    <location>
        <begin position="33"/>
        <end position="131"/>
    </location>
</feature>
<keyword evidence="4" id="KW-1185">Reference proteome</keyword>
<evidence type="ECO:0000259" key="2">
    <source>
        <dbReference type="Pfam" id="PF17766"/>
    </source>
</evidence>
<evidence type="ECO:0000313" key="3">
    <source>
        <dbReference type="EMBL" id="CAI8608338.1"/>
    </source>
</evidence>
<keyword evidence="1" id="KW-0325">Glycoprotein</keyword>
<dbReference type="EMBL" id="OX451739">
    <property type="protein sequence ID" value="CAI8608338.1"/>
    <property type="molecule type" value="Genomic_DNA"/>
</dbReference>
<reference evidence="3 4" key="1">
    <citation type="submission" date="2023-01" db="EMBL/GenBank/DDBJ databases">
        <authorList>
            <person name="Kreplak J."/>
        </authorList>
    </citation>
    <scope>NUCLEOTIDE SEQUENCE [LARGE SCALE GENOMIC DNA]</scope>
</reference>
<protein>
    <recommendedName>
        <fullName evidence="2">Subtilisin-like protease fibronectin type-III domain-containing protein</fullName>
    </recommendedName>
</protein>
<sequence length="135" mass="14888">MLCNYGYDNEKIKLISGENSSCHTTSNLSPVKNLNYPALVIVVAPEKPFNIKFPRTVTNVGSHNATYKAIVTPISNIKIIVEPNHLSFKSIQETQSFVVNVIGRVESNQIVFSSLLVWSDGTHNVKSSIIVQITS</sequence>
<dbReference type="Gene3D" id="2.60.40.2310">
    <property type="match status" value="1"/>
</dbReference>
<gene>
    <name evidence="3" type="ORF">VFH_IV079400</name>
</gene>
<evidence type="ECO:0000256" key="1">
    <source>
        <dbReference type="ARBA" id="ARBA00023180"/>
    </source>
</evidence>
<accession>A0AAV1AGT9</accession>
<organism evidence="3 4">
    <name type="scientific">Vicia faba</name>
    <name type="common">Broad bean</name>
    <name type="synonym">Faba vulgaris</name>
    <dbReference type="NCBI Taxonomy" id="3906"/>
    <lineage>
        <taxon>Eukaryota</taxon>
        <taxon>Viridiplantae</taxon>
        <taxon>Streptophyta</taxon>
        <taxon>Embryophyta</taxon>
        <taxon>Tracheophyta</taxon>
        <taxon>Spermatophyta</taxon>
        <taxon>Magnoliopsida</taxon>
        <taxon>eudicotyledons</taxon>
        <taxon>Gunneridae</taxon>
        <taxon>Pentapetalae</taxon>
        <taxon>rosids</taxon>
        <taxon>fabids</taxon>
        <taxon>Fabales</taxon>
        <taxon>Fabaceae</taxon>
        <taxon>Papilionoideae</taxon>
        <taxon>50 kb inversion clade</taxon>
        <taxon>NPAAA clade</taxon>
        <taxon>Hologalegina</taxon>
        <taxon>IRL clade</taxon>
        <taxon>Fabeae</taxon>
        <taxon>Vicia</taxon>
    </lineage>
</organism>
<dbReference type="Pfam" id="PF17766">
    <property type="entry name" value="fn3_6"/>
    <property type="match status" value="1"/>
</dbReference>
<proteinExistence type="predicted"/>
<dbReference type="Proteomes" id="UP001157006">
    <property type="component" value="Chromosome 4"/>
</dbReference>
<evidence type="ECO:0000313" key="4">
    <source>
        <dbReference type="Proteomes" id="UP001157006"/>
    </source>
</evidence>
<name>A0AAV1AGT9_VICFA</name>
<dbReference type="AlphaFoldDB" id="A0AAV1AGT9"/>
<dbReference type="InterPro" id="IPR041469">
    <property type="entry name" value="Subtilisin-like_FN3"/>
</dbReference>